<reference evidence="2 3" key="1">
    <citation type="submission" date="2019-03" db="EMBL/GenBank/DDBJ databases">
        <title>Draft genome sequences of novel Actinobacteria.</title>
        <authorList>
            <person name="Sahin N."/>
            <person name="Ay H."/>
            <person name="Saygin H."/>
        </authorList>
    </citation>
    <scope>NUCLEOTIDE SEQUENCE [LARGE SCALE GENOMIC DNA]</scope>
    <source>
        <strain evidence="2 3">DSM 41900</strain>
    </source>
</reference>
<proteinExistence type="predicted"/>
<evidence type="ECO:0000313" key="2">
    <source>
        <dbReference type="EMBL" id="TDC77270.1"/>
    </source>
</evidence>
<comment type="caution">
    <text evidence="2">The sequence shown here is derived from an EMBL/GenBank/DDBJ whole genome shotgun (WGS) entry which is preliminary data.</text>
</comment>
<gene>
    <name evidence="2" type="ORF">E1283_07760</name>
</gene>
<dbReference type="NCBIfam" id="TIGR02243">
    <property type="entry name" value="putative baseplate assembly protein"/>
    <property type="match status" value="1"/>
</dbReference>
<accession>A0A4R4TI54</accession>
<evidence type="ECO:0000313" key="3">
    <source>
        <dbReference type="Proteomes" id="UP000295345"/>
    </source>
</evidence>
<evidence type="ECO:0000256" key="1">
    <source>
        <dbReference type="SAM" id="MobiDB-lite"/>
    </source>
</evidence>
<dbReference type="AlphaFoldDB" id="A0A4R4TI54"/>
<dbReference type="InterPro" id="IPR011749">
    <property type="entry name" value="CHP02243"/>
</dbReference>
<organism evidence="2 3">
    <name type="scientific">Streptomyces hainanensis</name>
    <dbReference type="NCBI Taxonomy" id="402648"/>
    <lineage>
        <taxon>Bacteria</taxon>
        <taxon>Bacillati</taxon>
        <taxon>Actinomycetota</taxon>
        <taxon>Actinomycetes</taxon>
        <taxon>Kitasatosporales</taxon>
        <taxon>Streptomycetaceae</taxon>
        <taxon>Streptomyces</taxon>
    </lineage>
</organism>
<dbReference type="OrthoDB" id="9027184at2"/>
<feature type="region of interest" description="Disordered" evidence="1">
    <location>
        <begin position="332"/>
        <end position="355"/>
    </location>
</feature>
<dbReference type="RefSeq" id="WP_132817164.1">
    <property type="nucleotide sequence ID" value="NZ_SMKI01000057.1"/>
</dbReference>
<name>A0A4R4TI54_9ACTN</name>
<dbReference type="Proteomes" id="UP000295345">
    <property type="component" value="Unassembled WGS sequence"/>
</dbReference>
<protein>
    <submittedName>
        <fullName evidence="2">Putative baseplate assembly protein</fullName>
    </submittedName>
</protein>
<keyword evidence="3" id="KW-1185">Reference proteome</keyword>
<sequence length="1064" mass="114916">MSTECGTEKRRGRVRAARLNGVDGVEVSDDGRTLTVTFLGKAPRRVGPQNIRIEGGRRVTGIRATAVEVHREEDPELDDLMRVTVDRPGDTSAYRLAVVEQDPHGRPGTTPYRGFDPRYHQAEFSFCQGRPTPFDCLPEKPDEPDTRPRPVIDYTARDYESLRRLVLDRMSLTTPGWVERHLPDLGVTLAGLLAHTADQLSYQQDAVATEGYLDTARTRVSVRRHARLVDYPMHDGCNARAFVALETDRQVALPRGRFRFAAVDVSRLGPTDRPELGPVLDEDEVNALTGRAGVEIFEPLTHADVTLRPEHNAISFWTWGDADCVVPRGATSATLRDGTGRHHHEERKSDKRGQRRALRLRPGDVLILEEVIGPRTGTPADADPAHRQAVRLTSVTPLVDELHDQPVLEVEWAADDALAFPLVVSTRAGIDCAPLDDVSVARGNVVLVDHGRSLTHCGGVPETFTVPPEPVTLPPCGPAGCGCADPRPEGSPSAEAVRALRDQTRAGRHLRPAQVRELFTLLGEGTVTRAGLDIHLAPGTTTGTGAPPSVSWGRVQPPTADAQAAALETLLAQTTYPAVPELFRPVLARSPVTQAAPYPEPDRVAAGQAALLAALPDRLRERLGELWRAADDGHPPGRAERAELAVIFGEATLERLRFDHQPVRALQELLARLERLLATGLRRLDVLVARARAGGVLDRYVVWETAQTWGDRLVDGLDPDDPRLAGPAAAAVRQDPGAALPAVRVTTADGAWTPRRDLLASGPRDRHLVGELREDGRLALRFGDGRHGAAPKPGPLDAGYRIGGGTAGNVGAEAIGHLLWCRDESGTAKRSRKPDIRAVVRVRNPLSATGGTEPEPIDEARQLAPLALRRRPLRAVTAADYARLAAETPGVQRAAAELRWTGASREAHVAVDALGTADPTQRLLDAVAHRLETYRRIGHDLVVRAATPVPLDIELTVCAAPGYQRGYVLAGLRRALGAGAGGFFHPDALTFGEPVRLSRLIALAAAVPGVSSVHATRLRRLFGQDEGELAAGLLRIGPLEIARCDNDPDRPDNGRLSLVIGGGR</sequence>
<dbReference type="EMBL" id="SMKI01000057">
    <property type="protein sequence ID" value="TDC77270.1"/>
    <property type="molecule type" value="Genomic_DNA"/>
</dbReference>